<keyword evidence="5" id="KW-0472">Membrane</keyword>
<keyword evidence="5" id="KW-0732">Signal</keyword>
<reference evidence="6 7" key="1">
    <citation type="submission" date="2023-03" db="EMBL/GenBank/DDBJ databases">
        <title>Genome insight into feeding habits of ladybird beetles.</title>
        <authorList>
            <person name="Li H.-S."/>
            <person name="Huang Y.-H."/>
            <person name="Pang H."/>
        </authorList>
    </citation>
    <scope>NUCLEOTIDE SEQUENCE [LARGE SCALE GENOMIC DNA]</scope>
    <source>
        <strain evidence="6">SYSU_2023b</strain>
        <tissue evidence="6">Whole body</tissue>
    </source>
</reference>
<dbReference type="EMBL" id="JARQZJ010000002">
    <property type="protein sequence ID" value="KAK9870196.1"/>
    <property type="molecule type" value="Genomic_DNA"/>
</dbReference>
<dbReference type="PANTHER" id="PTHR48043">
    <property type="entry name" value="EG:EG0003.4 PROTEIN-RELATED"/>
    <property type="match status" value="1"/>
</dbReference>
<dbReference type="AlphaFoldDB" id="A0AAW1TQZ0"/>
<sequence>MSFRSFLLLILLLNYTQCANILAIFNAPSKSNIILGVKLAEGLIKRGHHVTMASPFVSDPVDGLTQLHLKTIYDYREKLYRANAITTMNPFNIVKIMIQYWTEVSDLFWEEPAIQKIIEEKPKFDVVITFSVFTDAISGLAYHLGVPSIFFSPVGSNNLVNYYVANPNMVYVPNMMFPATSNTFLARLYTVTANIGMHLMAEFFITPYQRDLLKKYLPDCPSLEDLQKNVSLMLMNSHFSIESPRPHVPNAIQIGGFHLDQTKELPEDIKNFLDSAKQGAILFSMGTNVNVAIFGEEKLKAIFKVLGELAPMRVLFKSEMEHKNAPDNVMVKKWLPQADILAHPNMRAFISHGGLGGNTESVYHGVPMVGIPFYGDQRMNIQVAKSAGYAVGLDYEHLTEDLFRSKINEILENPRYGENAKKRSALIKGQLIKPMDNAAFWIEHIIKYGSGSHLRNDGMDLSWYQLYMVDIYLFYTVFLCLISFITYKTMKVSYRFLRRICSKNPVKQKKS</sequence>
<keyword evidence="2 4" id="KW-0328">Glycosyltransferase</keyword>
<feature type="chain" id="PRO_5043108522" description="UDP-glucuronosyltransferase" evidence="5">
    <location>
        <begin position="19"/>
        <end position="511"/>
    </location>
</feature>
<dbReference type="EC" id="2.4.1.17" evidence="5"/>
<evidence type="ECO:0000256" key="3">
    <source>
        <dbReference type="ARBA" id="ARBA00022679"/>
    </source>
</evidence>
<evidence type="ECO:0000313" key="7">
    <source>
        <dbReference type="Proteomes" id="UP001431783"/>
    </source>
</evidence>
<keyword evidence="5" id="KW-0812">Transmembrane</keyword>
<organism evidence="6 7">
    <name type="scientific">Henosepilachna vigintioctopunctata</name>
    <dbReference type="NCBI Taxonomy" id="420089"/>
    <lineage>
        <taxon>Eukaryota</taxon>
        <taxon>Metazoa</taxon>
        <taxon>Ecdysozoa</taxon>
        <taxon>Arthropoda</taxon>
        <taxon>Hexapoda</taxon>
        <taxon>Insecta</taxon>
        <taxon>Pterygota</taxon>
        <taxon>Neoptera</taxon>
        <taxon>Endopterygota</taxon>
        <taxon>Coleoptera</taxon>
        <taxon>Polyphaga</taxon>
        <taxon>Cucujiformia</taxon>
        <taxon>Coccinelloidea</taxon>
        <taxon>Coccinellidae</taxon>
        <taxon>Epilachninae</taxon>
        <taxon>Epilachnini</taxon>
        <taxon>Henosepilachna</taxon>
    </lineage>
</organism>
<evidence type="ECO:0000256" key="4">
    <source>
        <dbReference type="RuleBase" id="RU003718"/>
    </source>
</evidence>
<dbReference type="InterPro" id="IPR002213">
    <property type="entry name" value="UDP_glucos_trans"/>
</dbReference>
<evidence type="ECO:0000256" key="2">
    <source>
        <dbReference type="ARBA" id="ARBA00022676"/>
    </source>
</evidence>
<protein>
    <recommendedName>
        <fullName evidence="5">UDP-glucuronosyltransferase</fullName>
        <ecNumber evidence="5">2.4.1.17</ecNumber>
    </recommendedName>
</protein>
<keyword evidence="7" id="KW-1185">Reference proteome</keyword>
<keyword evidence="5" id="KW-1133">Transmembrane helix</keyword>
<dbReference type="InterPro" id="IPR035595">
    <property type="entry name" value="UDP_glycos_trans_CS"/>
</dbReference>
<dbReference type="Proteomes" id="UP001431783">
    <property type="component" value="Unassembled WGS sequence"/>
</dbReference>
<evidence type="ECO:0000256" key="1">
    <source>
        <dbReference type="ARBA" id="ARBA00009995"/>
    </source>
</evidence>
<dbReference type="PROSITE" id="PS00375">
    <property type="entry name" value="UDPGT"/>
    <property type="match status" value="1"/>
</dbReference>
<dbReference type="Gene3D" id="3.40.50.2000">
    <property type="entry name" value="Glycogen Phosphorylase B"/>
    <property type="match status" value="2"/>
</dbReference>
<dbReference type="FunFam" id="3.40.50.2000:FF:000050">
    <property type="entry name" value="UDP-glucuronosyltransferase"/>
    <property type="match status" value="1"/>
</dbReference>
<accession>A0AAW1TQZ0</accession>
<evidence type="ECO:0000256" key="5">
    <source>
        <dbReference type="RuleBase" id="RU362059"/>
    </source>
</evidence>
<name>A0AAW1TQZ0_9CUCU</name>
<comment type="catalytic activity">
    <reaction evidence="5">
        <text>glucuronate acceptor + UDP-alpha-D-glucuronate = acceptor beta-D-glucuronoside + UDP + H(+)</text>
        <dbReference type="Rhea" id="RHEA:21032"/>
        <dbReference type="ChEBI" id="CHEBI:15378"/>
        <dbReference type="ChEBI" id="CHEBI:58052"/>
        <dbReference type="ChEBI" id="CHEBI:58223"/>
        <dbReference type="ChEBI" id="CHEBI:132367"/>
        <dbReference type="ChEBI" id="CHEBI:132368"/>
        <dbReference type="EC" id="2.4.1.17"/>
    </reaction>
</comment>
<keyword evidence="3 4" id="KW-0808">Transferase</keyword>
<comment type="subcellular location">
    <subcellularLocation>
        <location evidence="5">Membrane</location>
        <topology evidence="5">Single-pass membrane protein</topology>
    </subcellularLocation>
</comment>
<evidence type="ECO:0000313" key="6">
    <source>
        <dbReference type="EMBL" id="KAK9870196.1"/>
    </source>
</evidence>
<dbReference type="InterPro" id="IPR050271">
    <property type="entry name" value="UDP-glycosyltransferase"/>
</dbReference>
<comment type="caution">
    <text evidence="6">The sequence shown here is derived from an EMBL/GenBank/DDBJ whole genome shotgun (WGS) entry which is preliminary data.</text>
</comment>
<dbReference type="GO" id="GO:0015020">
    <property type="term" value="F:glucuronosyltransferase activity"/>
    <property type="evidence" value="ECO:0007669"/>
    <property type="project" value="UniProtKB-EC"/>
</dbReference>
<dbReference type="GO" id="GO:0016020">
    <property type="term" value="C:membrane"/>
    <property type="evidence" value="ECO:0007669"/>
    <property type="project" value="UniProtKB-SubCell"/>
</dbReference>
<dbReference type="SUPFAM" id="SSF53756">
    <property type="entry name" value="UDP-Glycosyltransferase/glycogen phosphorylase"/>
    <property type="match status" value="1"/>
</dbReference>
<comment type="similarity">
    <text evidence="1 4">Belongs to the UDP-glycosyltransferase family.</text>
</comment>
<dbReference type="Pfam" id="PF00201">
    <property type="entry name" value="UDPGT"/>
    <property type="match status" value="1"/>
</dbReference>
<proteinExistence type="inferred from homology"/>
<dbReference type="PANTHER" id="PTHR48043:SF159">
    <property type="entry name" value="EG:EG0003.4 PROTEIN-RELATED"/>
    <property type="match status" value="1"/>
</dbReference>
<feature type="signal peptide" evidence="5">
    <location>
        <begin position="1"/>
        <end position="18"/>
    </location>
</feature>
<feature type="transmembrane region" description="Helical" evidence="5">
    <location>
        <begin position="463"/>
        <end position="487"/>
    </location>
</feature>
<dbReference type="CDD" id="cd03784">
    <property type="entry name" value="GT1_Gtf-like"/>
    <property type="match status" value="1"/>
</dbReference>
<gene>
    <name evidence="6" type="ORF">WA026_006280</name>
</gene>